<dbReference type="EMBL" id="RIBS01000001">
    <property type="protein sequence ID" value="RNF85958.1"/>
    <property type="molecule type" value="Genomic_DNA"/>
</dbReference>
<reference evidence="2 3" key="1">
    <citation type="submission" date="2018-11" db="EMBL/GenBank/DDBJ databases">
        <title>Lysobacter cryohumiis sp. nov., isolated from soil in the Tianshan Mountains, Xinjiang, China.</title>
        <authorList>
            <person name="Luo Y."/>
            <person name="Sheng H."/>
        </authorList>
    </citation>
    <scope>NUCLEOTIDE SEQUENCE [LARGE SCALE GENOMIC DNA]</scope>
    <source>
        <strain evidence="2 3">ZS60</strain>
    </source>
</reference>
<proteinExistence type="predicted"/>
<evidence type="ECO:0000313" key="2">
    <source>
        <dbReference type="EMBL" id="RNF85958.1"/>
    </source>
</evidence>
<dbReference type="RefSeq" id="WP_148040881.1">
    <property type="nucleotide sequence ID" value="NZ_RIBS01000001.1"/>
</dbReference>
<evidence type="ECO:0000313" key="3">
    <source>
        <dbReference type="Proteomes" id="UP000267049"/>
    </source>
</evidence>
<accession>A0A3M8SX68</accession>
<dbReference type="AlphaFoldDB" id="A0A3M8SX68"/>
<evidence type="ECO:0008006" key="4">
    <source>
        <dbReference type="Google" id="ProtNLM"/>
    </source>
</evidence>
<dbReference type="Proteomes" id="UP000267049">
    <property type="component" value="Unassembled WGS sequence"/>
</dbReference>
<feature type="chain" id="PRO_5018236220" description="DUF4124 domain-containing protein" evidence="1">
    <location>
        <begin position="26"/>
        <end position="215"/>
    </location>
</feature>
<dbReference type="OrthoDB" id="5956287at2"/>
<keyword evidence="3" id="KW-1185">Reference proteome</keyword>
<evidence type="ECO:0000256" key="1">
    <source>
        <dbReference type="SAM" id="SignalP"/>
    </source>
</evidence>
<comment type="caution">
    <text evidence="2">The sequence shown here is derived from an EMBL/GenBank/DDBJ whole genome shotgun (WGS) entry which is preliminary data.</text>
</comment>
<keyword evidence="1" id="KW-0732">Signal</keyword>
<organism evidence="2 3">
    <name type="scientific">Montanilutibacter psychrotolerans</name>
    <dbReference type="NCBI Taxonomy" id="1327343"/>
    <lineage>
        <taxon>Bacteria</taxon>
        <taxon>Pseudomonadati</taxon>
        <taxon>Pseudomonadota</taxon>
        <taxon>Gammaproteobacteria</taxon>
        <taxon>Lysobacterales</taxon>
        <taxon>Lysobacteraceae</taxon>
        <taxon>Montanilutibacter</taxon>
    </lineage>
</organism>
<name>A0A3M8SX68_9GAMM</name>
<sequence length="215" mass="23057">MNRFLPLAAVIVVLAAIPAPRPADATTGIARCEASDGTIAYTDLACSTLDATHTPIEGELLSRIVSDEARATSTTGNATADTVLRTSAISAPGRRSLTSGCARSTTQLEMDLHGSLALGDINRLAESYHWAGLSHRDGRRIMDRLDGMFDEPLTHSHFFNAYIGDAQGLLAMAGRAGGDGDGDAGTMQLMFGRGTHATVTDFRVERYRDCYFIRY</sequence>
<gene>
    <name evidence="2" type="ORF">EER27_00510</name>
</gene>
<feature type="signal peptide" evidence="1">
    <location>
        <begin position="1"/>
        <end position="25"/>
    </location>
</feature>
<protein>
    <recommendedName>
        <fullName evidence="4">DUF4124 domain-containing protein</fullName>
    </recommendedName>
</protein>